<feature type="domain" description="DUF4232" evidence="2">
    <location>
        <begin position="47"/>
        <end position="171"/>
    </location>
</feature>
<evidence type="ECO:0000256" key="1">
    <source>
        <dbReference type="SAM" id="SignalP"/>
    </source>
</evidence>
<name>A0A3S2XXZ1_9ACTN</name>
<proteinExistence type="predicted"/>
<organism evidence="3 4">
    <name type="scientific">Streptomyces antnestii</name>
    <dbReference type="NCBI Taxonomy" id="2494256"/>
    <lineage>
        <taxon>Bacteria</taxon>
        <taxon>Bacillati</taxon>
        <taxon>Actinomycetota</taxon>
        <taxon>Actinomycetes</taxon>
        <taxon>Kitasatosporales</taxon>
        <taxon>Streptomycetaceae</taxon>
        <taxon>Streptomyces</taxon>
    </lineage>
</organism>
<dbReference type="OrthoDB" id="3400969at2"/>
<dbReference type="InterPro" id="IPR025326">
    <property type="entry name" value="DUF4232"/>
</dbReference>
<evidence type="ECO:0000313" key="4">
    <source>
        <dbReference type="Proteomes" id="UP000283128"/>
    </source>
</evidence>
<feature type="chain" id="PRO_5038369481" evidence="1">
    <location>
        <begin position="24"/>
        <end position="177"/>
    </location>
</feature>
<keyword evidence="1" id="KW-0732">Signal</keyword>
<evidence type="ECO:0000313" key="3">
    <source>
        <dbReference type="EMBL" id="RVU27965.1"/>
    </source>
</evidence>
<gene>
    <name evidence="3" type="ORF">EOT10_06745</name>
</gene>
<dbReference type="RefSeq" id="WP_127827120.1">
    <property type="nucleotide sequence ID" value="NZ_RZYA01000002.1"/>
</dbReference>
<keyword evidence="4" id="KW-1185">Reference proteome</keyword>
<dbReference type="AlphaFoldDB" id="A0A3S2XXZ1"/>
<reference evidence="3 4" key="1">
    <citation type="submission" date="2019-01" db="EMBL/GenBank/DDBJ databases">
        <title>Genome sequences of Streptomyces and Rhizobium isolates collected from root and soil.</title>
        <authorList>
            <person name="Chhettri S."/>
            <person name="Sevigny J.L."/>
            <person name="Sen A."/>
            <person name="Ennis N."/>
            <person name="Tisa L."/>
        </authorList>
    </citation>
    <scope>NUCLEOTIDE SEQUENCE [LARGE SCALE GENOMIC DNA]</scope>
    <source>
        <strain evidence="3 4">San01</strain>
    </source>
</reference>
<feature type="signal peptide" evidence="1">
    <location>
        <begin position="1"/>
        <end position="23"/>
    </location>
</feature>
<evidence type="ECO:0000259" key="2">
    <source>
        <dbReference type="Pfam" id="PF14016"/>
    </source>
</evidence>
<comment type="caution">
    <text evidence="3">The sequence shown here is derived from an EMBL/GenBank/DDBJ whole genome shotgun (WGS) entry which is preliminary data.</text>
</comment>
<sequence length="177" mass="17869">MFLPSRIPLLGKLAAIGALVALATGGVAAGATSGTARTQAASSVRTCTVHDLYGSMGAKGTGAGQLYWPVEFTNTSTTACSLRGYPGVSVLNTAHQQIGGAAGRSGQTYSTVTIQPARTVGAVLHTTNGPVGGPCRTTGTYVRVYPPASYDALLIPAPFRVCSNVFTVAPVTAPTPS</sequence>
<dbReference type="Pfam" id="PF14016">
    <property type="entry name" value="DUF4232"/>
    <property type="match status" value="1"/>
</dbReference>
<protein>
    <submittedName>
        <fullName evidence="3">DUF4232 domain-containing protein</fullName>
    </submittedName>
</protein>
<dbReference type="EMBL" id="RZYA01000002">
    <property type="protein sequence ID" value="RVU27965.1"/>
    <property type="molecule type" value="Genomic_DNA"/>
</dbReference>
<accession>A0A3S2XXZ1</accession>
<dbReference type="Proteomes" id="UP000283128">
    <property type="component" value="Unassembled WGS sequence"/>
</dbReference>